<dbReference type="EMBL" id="SPKJ01000097">
    <property type="protein sequence ID" value="MYZ49807.1"/>
    <property type="molecule type" value="Genomic_DNA"/>
</dbReference>
<evidence type="ECO:0000313" key="2">
    <source>
        <dbReference type="EMBL" id="MYZ49807.1"/>
    </source>
</evidence>
<protein>
    <submittedName>
        <fullName evidence="2">Sarcosine oxidase subunit delta family protein</fullName>
    </submittedName>
</protein>
<evidence type="ECO:0000313" key="3">
    <source>
        <dbReference type="Proteomes" id="UP000773614"/>
    </source>
</evidence>
<accession>A0A964WV38</accession>
<organism evidence="2 3">
    <name type="scientific">Propylenella binzhouense</name>
    <dbReference type="NCBI Taxonomy" id="2555902"/>
    <lineage>
        <taxon>Bacteria</taxon>
        <taxon>Pseudomonadati</taxon>
        <taxon>Pseudomonadota</taxon>
        <taxon>Alphaproteobacteria</taxon>
        <taxon>Hyphomicrobiales</taxon>
        <taxon>Propylenellaceae</taxon>
        <taxon>Propylenella</taxon>
    </lineage>
</organism>
<comment type="caution">
    <text evidence="2">The sequence shown here is derived from an EMBL/GenBank/DDBJ whole genome shotgun (WGS) entry which is preliminary data.</text>
</comment>
<keyword evidence="3" id="KW-1185">Reference proteome</keyword>
<sequence>MLLIPCPYCGERDIAEFGYGGEAHRARPADPAALSDAEWAGYLFMRRNPKGVFAERWHHAAGCRRWFNLVRDTATDAILAVYKAGEPQPEIAAEPPRTPSGEPPIGSGNEGARIALPGEGDAP</sequence>
<dbReference type="AlphaFoldDB" id="A0A964WV38"/>
<dbReference type="NCBIfam" id="TIGR01374">
    <property type="entry name" value="soxD"/>
    <property type="match status" value="1"/>
</dbReference>
<feature type="region of interest" description="Disordered" evidence="1">
    <location>
        <begin position="86"/>
        <end position="123"/>
    </location>
</feature>
<name>A0A964WV38_9HYPH</name>
<dbReference type="RefSeq" id="WP_161142147.1">
    <property type="nucleotide sequence ID" value="NZ_SPKJ01000097.1"/>
</dbReference>
<dbReference type="InterPro" id="IPR038561">
    <property type="entry name" value="SoxD_sf"/>
</dbReference>
<gene>
    <name evidence="2" type="ORF">E4O86_19040</name>
</gene>
<dbReference type="Gene3D" id="3.30.2270.10">
    <property type="entry name" value="Folate-binding superfamily"/>
    <property type="match status" value="1"/>
</dbReference>
<dbReference type="Proteomes" id="UP000773614">
    <property type="component" value="Unassembled WGS sequence"/>
</dbReference>
<dbReference type="InterPro" id="IPR006279">
    <property type="entry name" value="SoxD"/>
</dbReference>
<proteinExistence type="predicted"/>
<reference evidence="2" key="1">
    <citation type="submission" date="2019-03" db="EMBL/GenBank/DDBJ databases">
        <title>Afifella sp. nov., isolated from activated sludge.</title>
        <authorList>
            <person name="Li Q."/>
            <person name="Liu Y."/>
        </authorList>
    </citation>
    <scope>NUCLEOTIDE SEQUENCE</scope>
    <source>
        <strain evidence="2">L72</strain>
    </source>
</reference>
<evidence type="ECO:0000256" key="1">
    <source>
        <dbReference type="SAM" id="MobiDB-lite"/>
    </source>
</evidence>
<dbReference type="Pfam" id="PF04267">
    <property type="entry name" value="SoxD"/>
    <property type="match status" value="1"/>
</dbReference>
<dbReference type="OrthoDB" id="7159274at2"/>
<dbReference type="GO" id="GO:0046653">
    <property type="term" value="P:tetrahydrofolate metabolic process"/>
    <property type="evidence" value="ECO:0007669"/>
    <property type="project" value="InterPro"/>
</dbReference>
<dbReference type="GO" id="GO:0008115">
    <property type="term" value="F:sarcosine oxidase activity"/>
    <property type="evidence" value="ECO:0007669"/>
    <property type="project" value="InterPro"/>
</dbReference>